<keyword evidence="2" id="KW-1185">Reference proteome</keyword>
<comment type="caution">
    <text evidence="1">The sequence shown here is derived from an EMBL/GenBank/DDBJ whole genome shotgun (WGS) entry which is preliminary data.</text>
</comment>
<feature type="non-terminal residue" evidence="1">
    <location>
        <position position="1"/>
    </location>
</feature>
<sequence length="82" mass="8946">KITFEDLVADLQGSSFVFERFALGFAATDAELTLDGFLFNNVGDKVAAQFQVPQLPVTNDSMKIQTAANNTDKDNKSNTNTQ</sequence>
<reference evidence="1" key="1">
    <citation type="submission" date="2021-06" db="EMBL/GenBank/DDBJ databases">
        <authorList>
            <person name="Kallberg Y."/>
            <person name="Tangrot J."/>
            <person name="Rosling A."/>
        </authorList>
    </citation>
    <scope>NUCLEOTIDE SEQUENCE</scope>
    <source>
        <strain evidence="1">IL203A</strain>
    </source>
</reference>
<evidence type="ECO:0000313" key="2">
    <source>
        <dbReference type="Proteomes" id="UP000789702"/>
    </source>
</evidence>
<dbReference type="Proteomes" id="UP000789702">
    <property type="component" value="Unassembled WGS sequence"/>
</dbReference>
<gene>
    <name evidence="1" type="ORF">DHETER_LOCUS1561</name>
</gene>
<dbReference type="EMBL" id="CAJVPU010000974">
    <property type="protein sequence ID" value="CAG8467471.1"/>
    <property type="molecule type" value="Genomic_DNA"/>
</dbReference>
<accession>A0ACA9KDW5</accession>
<evidence type="ECO:0000313" key="1">
    <source>
        <dbReference type="EMBL" id="CAG8467471.1"/>
    </source>
</evidence>
<organism evidence="1 2">
    <name type="scientific">Dentiscutata heterogama</name>
    <dbReference type="NCBI Taxonomy" id="1316150"/>
    <lineage>
        <taxon>Eukaryota</taxon>
        <taxon>Fungi</taxon>
        <taxon>Fungi incertae sedis</taxon>
        <taxon>Mucoromycota</taxon>
        <taxon>Glomeromycotina</taxon>
        <taxon>Glomeromycetes</taxon>
        <taxon>Diversisporales</taxon>
        <taxon>Gigasporaceae</taxon>
        <taxon>Dentiscutata</taxon>
    </lineage>
</organism>
<protein>
    <submittedName>
        <fullName evidence="1">6076_t:CDS:1</fullName>
    </submittedName>
</protein>
<name>A0ACA9KDW5_9GLOM</name>
<proteinExistence type="predicted"/>